<name>A0A2S6GSW8_9PSEU</name>
<organism evidence="3 4">
    <name type="scientific">Actinokineospora auranticolor</name>
    <dbReference type="NCBI Taxonomy" id="155976"/>
    <lineage>
        <taxon>Bacteria</taxon>
        <taxon>Bacillati</taxon>
        <taxon>Actinomycetota</taxon>
        <taxon>Actinomycetes</taxon>
        <taxon>Pseudonocardiales</taxon>
        <taxon>Pseudonocardiaceae</taxon>
        <taxon>Actinokineospora</taxon>
    </lineage>
</organism>
<dbReference type="SUPFAM" id="SSF55874">
    <property type="entry name" value="ATPase domain of HSP90 chaperone/DNA topoisomerase II/histidine kinase"/>
    <property type="match status" value="1"/>
</dbReference>
<dbReference type="Proteomes" id="UP000239203">
    <property type="component" value="Unassembled WGS sequence"/>
</dbReference>
<keyword evidence="3" id="KW-0418">Kinase</keyword>
<evidence type="ECO:0000313" key="3">
    <source>
        <dbReference type="EMBL" id="PPK68345.1"/>
    </source>
</evidence>
<evidence type="ECO:0000259" key="2">
    <source>
        <dbReference type="Pfam" id="PF13581"/>
    </source>
</evidence>
<dbReference type="InterPro" id="IPR036890">
    <property type="entry name" value="HATPase_C_sf"/>
</dbReference>
<proteinExistence type="predicted"/>
<evidence type="ECO:0000313" key="4">
    <source>
        <dbReference type="Proteomes" id="UP000239203"/>
    </source>
</evidence>
<dbReference type="PANTHER" id="PTHR35526:SF3">
    <property type="entry name" value="ANTI-SIGMA-F FACTOR RSBW"/>
    <property type="match status" value="1"/>
</dbReference>
<feature type="domain" description="Histidine kinase/HSP90-like ATPase" evidence="2">
    <location>
        <begin position="20"/>
        <end position="139"/>
    </location>
</feature>
<dbReference type="Gene3D" id="3.30.565.10">
    <property type="entry name" value="Histidine kinase-like ATPase, C-terminal domain"/>
    <property type="match status" value="1"/>
</dbReference>
<keyword evidence="1" id="KW-0723">Serine/threonine-protein kinase</keyword>
<keyword evidence="3" id="KW-0808">Transferase</keyword>
<dbReference type="Pfam" id="PF13581">
    <property type="entry name" value="HATPase_c_2"/>
    <property type="match status" value="1"/>
</dbReference>
<comment type="caution">
    <text evidence="3">The sequence shown here is derived from an EMBL/GenBank/DDBJ whole genome shotgun (WGS) entry which is preliminary data.</text>
</comment>
<dbReference type="GO" id="GO:0004674">
    <property type="term" value="F:protein serine/threonine kinase activity"/>
    <property type="evidence" value="ECO:0007669"/>
    <property type="project" value="UniProtKB-KW"/>
</dbReference>
<keyword evidence="4" id="KW-1185">Reference proteome</keyword>
<gene>
    <name evidence="3" type="ORF">CLV40_10568</name>
</gene>
<dbReference type="InterPro" id="IPR003594">
    <property type="entry name" value="HATPase_dom"/>
</dbReference>
<dbReference type="InterPro" id="IPR050267">
    <property type="entry name" value="Anti-sigma-factor_SerPK"/>
</dbReference>
<sequence>MPERVTATADGDLLTVLMPPGLAHLVPVRNHVRMWLAEQGVAVETARDIVTAADEAVTNAVVHRYRPEVAAGSVEVSIRVETVDAGKAAIVLTVSDDGPWQLPAQGAAPDGGFNLPMIRVLADRVDLRHEDGRSTLVARFPHRRSQGFPAL</sequence>
<accession>A0A2S6GSW8</accession>
<dbReference type="EMBL" id="PTIX01000005">
    <property type="protein sequence ID" value="PPK68345.1"/>
    <property type="molecule type" value="Genomic_DNA"/>
</dbReference>
<dbReference type="CDD" id="cd16936">
    <property type="entry name" value="HATPase_RsbW-like"/>
    <property type="match status" value="1"/>
</dbReference>
<dbReference type="PANTHER" id="PTHR35526">
    <property type="entry name" value="ANTI-SIGMA-F FACTOR RSBW-RELATED"/>
    <property type="match status" value="1"/>
</dbReference>
<evidence type="ECO:0000256" key="1">
    <source>
        <dbReference type="ARBA" id="ARBA00022527"/>
    </source>
</evidence>
<dbReference type="AlphaFoldDB" id="A0A2S6GSW8"/>
<protein>
    <submittedName>
        <fullName evidence="3">Anti-sigma regulatory factor (Ser/Thr protein kinase)</fullName>
    </submittedName>
</protein>
<reference evidence="3 4" key="1">
    <citation type="submission" date="2018-02" db="EMBL/GenBank/DDBJ databases">
        <title>Genomic Encyclopedia of Archaeal and Bacterial Type Strains, Phase II (KMG-II): from individual species to whole genera.</title>
        <authorList>
            <person name="Goeker M."/>
        </authorList>
    </citation>
    <scope>NUCLEOTIDE SEQUENCE [LARGE SCALE GENOMIC DNA]</scope>
    <source>
        <strain evidence="3 4">YU 961-1</strain>
    </source>
</reference>